<dbReference type="OrthoDB" id="7201921at2"/>
<evidence type="ECO:0000313" key="2">
    <source>
        <dbReference type="Proteomes" id="UP000548978"/>
    </source>
</evidence>
<evidence type="ECO:0000313" key="1">
    <source>
        <dbReference type="EMBL" id="MBB5659287.1"/>
    </source>
</evidence>
<comment type="caution">
    <text evidence="1">The sequence shown here is derived from an EMBL/GenBank/DDBJ whole genome shotgun (WGS) entry which is preliminary data.</text>
</comment>
<dbReference type="AlphaFoldDB" id="A0A7W9E5F1"/>
<dbReference type="SUPFAM" id="SSF53182">
    <property type="entry name" value="Pyrrolidone carboxyl peptidase (pyroglutamate aminopeptidase)"/>
    <property type="match status" value="1"/>
</dbReference>
<reference evidence="1 2" key="1">
    <citation type="submission" date="2020-08" db="EMBL/GenBank/DDBJ databases">
        <title>Genomic Encyclopedia of Type Strains, Phase IV (KMG-IV): sequencing the most valuable type-strain genomes for metagenomic binning, comparative biology and taxonomic classification.</title>
        <authorList>
            <person name="Goeker M."/>
        </authorList>
    </citation>
    <scope>NUCLEOTIDE SEQUENCE [LARGE SCALE GENOMIC DNA]</scope>
    <source>
        <strain evidence="1 2">DSM 24448</strain>
    </source>
</reference>
<accession>A0A7W9E5F1</accession>
<keyword evidence="2" id="KW-1185">Reference proteome</keyword>
<dbReference type="Proteomes" id="UP000548978">
    <property type="component" value="Unassembled WGS sequence"/>
</dbReference>
<dbReference type="RefSeq" id="WP_123286311.1">
    <property type="nucleotide sequence ID" value="NZ_JACIJB010000001.1"/>
</dbReference>
<name>A0A7W9E5F1_9CAUL</name>
<sequence length="197" mass="20722">MLDTPADAQPDLRPGLMLCAYEPDLAWGADGTDADSDWTPPGARLIPVKAEAPESLARTLMERLRDPACRAALLVGRADGAGDFLIQTRAENRVLNGKARLVPTGPGVARATAPALEMAQTLSEAGLATRLSSDTVTDPGNYLLYRLLCSLPDGPEAPLVGLLRVPEGDGSAITRAVRLAAEAMARHLSPLPRPRAA</sequence>
<gene>
    <name evidence="1" type="ORF">FHS65_000005</name>
</gene>
<proteinExistence type="predicted"/>
<dbReference type="EMBL" id="JACIJB010000001">
    <property type="protein sequence ID" value="MBB5659287.1"/>
    <property type="molecule type" value="Genomic_DNA"/>
</dbReference>
<protein>
    <submittedName>
        <fullName evidence="1">Pyrrolidone-carboxylate peptidase</fullName>
    </submittedName>
</protein>
<dbReference type="Gene3D" id="3.40.630.20">
    <property type="entry name" value="Peptidase C15, pyroglutamyl peptidase I-like"/>
    <property type="match status" value="1"/>
</dbReference>
<organism evidence="1 2">
    <name type="scientific">Brevundimonas halotolerans</name>
    <dbReference type="NCBI Taxonomy" id="69670"/>
    <lineage>
        <taxon>Bacteria</taxon>
        <taxon>Pseudomonadati</taxon>
        <taxon>Pseudomonadota</taxon>
        <taxon>Alphaproteobacteria</taxon>
        <taxon>Caulobacterales</taxon>
        <taxon>Caulobacteraceae</taxon>
        <taxon>Brevundimonas</taxon>
    </lineage>
</organism>
<dbReference type="InterPro" id="IPR036440">
    <property type="entry name" value="Peptidase_C15-like_sf"/>
</dbReference>